<feature type="transmembrane region" description="Helical" evidence="1">
    <location>
        <begin position="21"/>
        <end position="42"/>
    </location>
</feature>
<feature type="transmembrane region" description="Helical" evidence="1">
    <location>
        <begin position="210"/>
        <end position="232"/>
    </location>
</feature>
<dbReference type="Pfam" id="PF03929">
    <property type="entry name" value="PepSY_TM"/>
    <property type="match status" value="1"/>
</dbReference>
<feature type="transmembrane region" description="Helical" evidence="1">
    <location>
        <begin position="362"/>
        <end position="383"/>
    </location>
</feature>
<keyword evidence="1" id="KW-0472">Membrane</keyword>
<evidence type="ECO:0000313" key="2">
    <source>
        <dbReference type="EMBL" id="MFK4752901.1"/>
    </source>
</evidence>
<feature type="transmembrane region" description="Helical" evidence="1">
    <location>
        <begin position="404"/>
        <end position="428"/>
    </location>
</feature>
<dbReference type="RefSeq" id="WP_416206029.1">
    <property type="nucleotide sequence ID" value="NZ_JBBKTX010000012.1"/>
</dbReference>
<keyword evidence="1" id="KW-0812">Transmembrane</keyword>
<comment type="caution">
    <text evidence="2">The sequence shown here is derived from an EMBL/GenBank/DDBJ whole genome shotgun (WGS) entry which is preliminary data.</text>
</comment>
<reference evidence="2 3" key="1">
    <citation type="submission" date="2024-03" db="EMBL/GenBank/DDBJ databases">
        <title>High-quality draft genome sequence of Oceanobacter sp. wDCs-4.</title>
        <authorList>
            <person name="Dong C."/>
        </authorList>
    </citation>
    <scope>NUCLEOTIDE SEQUENCE [LARGE SCALE GENOMIC DNA]</scope>
    <source>
        <strain evidence="3">wDCs-4</strain>
    </source>
</reference>
<organism evidence="2 3">
    <name type="scientific">Oceanobacter antarcticus</name>
    <dbReference type="NCBI Taxonomy" id="3133425"/>
    <lineage>
        <taxon>Bacteria</taxon>
        <taxon>Pseudomonadati</taxon>
        <taxon>Pseudomonadota</taxon>
        <taxon>Gammaproteobacteria</taxon>
        <taxon>Oceanospirillales</taxon>
        <taxon>Oceanospirillaceae</taxon>
        <taxon>Oceanobacter</taxon>
    </lineage>
</organism>
<feature type="transmembrane region" description="Helical" evidence="1">
    <location>
        <begin position="163"/>
        <end position="189"/>
    </location>
</feature>
<proteinExistence type="predicted"/>
<dbReference type="EMBL" id="JBBKTX010000012">
    <property type="protein sequence ID" value="MFK4752901.1"/>
    <property type="molecule type" value="Genomic_DNA"/>
</dbReference>
<name>A0ABW8NJ67_9GAMM</name>
<keyword evidence="1" id="KW-1133">Transmembrane helix</keyword>
<evidence type="ECO:0000256" key="1">
    <source>
        <dbReference type="SAM" id="Phobius"/>
    </source>
</evidence>
<feature type="transmembrane region" description="Helical" evidence="1">
    <location>
        <begin position="474"/>
        <end position="495"/>
    </location>
</feature>
<dbReference type="PANTHER" id="PTHR34219">
    <property type="entry name" value="IRON-REGULATED INNER MEMBRANE PROTEIN-RELATED"/>
    <property type="match status" value="1"/>
</dbReference>
<feature type="transmembrane region" description="Helical" evidence="1">
    <location>
        <begin position="501"/>
        <end position="524"/>
    </location>
</feature>
<dbReference type="InterPro" id="IPR005625">
    <property type="entry name" value="PepSY-ass_TM"/>
</dbReference>
<evidence type="ECO:0000313" key="3">
    <source>
        <dbReference type="Proteomes" id="UP001620597"/>
    </source>
</evidence>
<gene>
    <name evidence="2" type="ORF">WG929_10820</name>
</gene>
<feature type="transmembrane region" description="Helical" evidence="1">
    <location>
        <begin position="443"/>
        <end position="462"/>
    </location>
</feature>
<sequence length="548" mass="59662">MKNGFKVRGDVLKMYKTLHTWVGISSGMLLFIGFFAGALTMFEEPVQQWSEALDQQVVPTSRLTTAELDLLVGQVLERYPAARHELTLQLGDHPPGNAPVFWNEGEGDHHQLNLSASRWQASLDESGQLQVQQQTPGQLGELIDLLHRSAGIPGQLGHELVGVYLMGVAALLYSLALVSGVVLVLPTLLRDFLILRPEKSRKRFWLDAHNLIGITSLPFHLVIAVTVVVFAFHDLLYGALKGVVYGEQAMFGPRAVATAQPLSELPPISQLLARVHEQAPGFDVKAVELMNLESARAMARVAVTHDAYLTRGAREGYVILNPYTLEVTNTSVLPGQQDGWSVLVSSFFGMHFGSFGGTPVKWLYFVLGISGAFVFYSGNLLWIRSRRKKDGKADLPMSAQSRSVRWMANATTGVCLGAIAGVAIAMVVSKTSAGLLGSHNNQANVLVVWGYYLTWLAWLLWACIRGSERAGHELLQATAICVLLIPTCSLLLALLGNTAAISAHGASLAVDLAALLVAAMMLWFDRRVRQRTLLSGTAPPRATRITAE</sequence>
<keyword evidence="3" id="KW-1185">Reference proteome</keyword>
<protein>
    <submittedName>
        <fullName evidence="2">PepSY-associated TM helix domain-containing protein</fullName>
    </submittedName>
</protein>
<accession>A0ABW8NJ67</accession>
<dbReference type="PANTHER" id="PTHR34219:SF9">
    <property type="entry name" value="IRON-REGULATED INNER MEMBRANE PROTEIN"/>
    <property type="match status" value="1"/>
</dbReference>
<dbReference type="Proteomes" id="UP001620597">
    <property type="component" value="Unassembled WGS sequence"/>
</dbReference>